<dbReference type="EMBL" id="AP025516">
    <property type="protein sequence ID" value="BDD86444.1"/>
    <property type="molecule type" value="Genomic_DNA"/>
</dbReference>
<feature type="transmembrane region" description="Helical" evidence="6">
    <location>
        <begin position="12"/>
        <end position="31"/>
    </location>
</feature>
<evidence type="ECO:0000256" key="3">
    <source>
        <dbReference type="ARBA" id="ARBA00022692"/>
    </source>
</evidence>
<evidence type="ECO:0000256" key="5">
    <source>
        <dbReference type="ARBA" id="ARBA00023136"/>
    </source>
</evidence>
<evidence type="ECO:0000313" key="8">
    <source>
        <dbReference type="EMBL" id="BDD86444.1"/>
    </source>
</evidence>
<feature type="transmembrane region" description="Helical" evidence="6">
    <location>
        <begin position="376"/>
        <end position="397"/>
    </location>
</feature>
<keyword evidence="3 6" id="KW-0812">Transmembrane</keyword>
<evidence type="ECO:0000256" key="2">
    <source>
        <dbReference type="ARBA" id="ARBA00022475"/>
    </source>
</evidence>
<dbReference type="InterPro" id="IPR011701">
    <property type="entry name" value="MFS"/>
</dbReference>
<evidence type="ECO:0000256" key="6">
    <source>
        <dbReference type="SAM" id="Phobius"/>
    </source>
</evidence>
<dbReference type="PANTHER" id="PTHR43124:SF3">
    <property type="entry name" value="CHLORAMPHENICOL EFFLUX PUMP RV0191"/>
    <property type="match status" value="1"/>
</dbReference>
<dbReference type="Pfam" id="PF07690">
    <property type="entry name" value="MFS_1"/>
    <property type="match status" value="1"/>
</dbReference>
<evidence type="ECO:0000256" key="4">
    <source>
        <dbReference type="ARBA" id="ARBA00022989"/>
    </source>
</evidence>
<dbReference type="Proteomes" id="UP000830055">
    <property type="component" value="Chromosome"/>
</dbReference>
<feature type="transmembrane region" description="Helical" evidence="6">
    <location>
        <begin position="304"/>
        <end position="326"/>
    </location>
</feature>
<dbReference type="SUPFAM" id="SSF103473">
    <property type="entry name" value="MFS general substrate transporter"/>
    <property type="match status" value="1"/>
</dbReference>
<keyword evidence="2" id="KW-1003">Cell membrane</keyword>
<feature type="transmembrane region" description="Helical" evidence="6">
    <location>
        <begin position="98"/>
        <end position="120"/>
    </location>
</feature>
<feature type="transmembrane region" description="Helical" evidence="6">
    <location>
        <begin position="43"/>
        <end position="64"/>
    </location>
</feature>
<dbReference type="Gene3D" id="1.20.1250.20">
    <property type="entry name" value="MFS general substrate transporter like domains"/>
    <property type="match status" value="1"/>
</dbReference>
<dbReference type="InterPro" id="IPR020846">
    <property type="entry name" value="MFS_dom"/>
</dbReference>
<feature type="transmembrane region" description="Helical" evidence="6">
    <location>
        <begin position="163"/>
        <end position="182"/>
    </location>
</feature>
<organism evidence="8 9">
    <name type="scientific">Desulfofustis limnaeus</name>
    <dbReference type="NCBI Taxonomy" id="2740163"/>
    <lineage>
        <taxon>Bacteria</taxon>
        <taxon>Pseudomonadati</taxon>
        <taxon>Thermodesulfobacteriota</taxon>
        <taxon>Desulfobulbia</taxon>
        <taxon>Desulfobulbales</taxon>
        <taxon>Desulfocapsaceae</taxon>
        <taxon>Desulfofustis</taxon>
    </lineage>
</organism>
<keyword evidence="5 6" id="KW-0472">Membrane</keyword>
<sequence>MTGIAARVFLPFAAGYFISYLFRVVNAVIASDLAGDIGIGPSALGLLTATYFISFASFQVPLGLLLDRFGPRRVEAVLLIFAGIGAVLFARAESLAGLIVGRALIGFGVSSCLMAAFKAYTIWFDRQHWPMINGFQMASGGLGALAATYPVEVLLGFTDWRGVFMLLAGMTWAIAVLVFVVVPERRDGLSPEPIARQWQGVRQVFADRGFWRSAPLTTMSQTALLAIQGLWAGPWFRDVVGLDREGVAASLFGIAVAMICGWLVLGTLAGRLVQRGYDLMLVAVAGMAVFIVVQLLLLVCPVSWALPLWLAFGFFGTSGIIAYPALSQMFPLQLSGRVSTAINLLVFVTAFIGQWLIGVIIAFWPVGADGRYAVPGYRTGFLLMAGLQILGLVWYVVSSRRAR</sequence>
<accession>A0ABM7W699</accession>
<evidence type="ECO:0000259" key="7">
    <source>
        <dbReference type="PROSITE" id="PS50850"/>
    </source>
</evidence>
<dbReference type="InterPro" id="IPR036259">
    <property type="entry name" value="MFS_trans_sf"/>
</dbReference>
<proteinExistence type="predicted"/>
<dbReference type="InterPro" id="IPR050189">
    <property type="entry name" value="MFS_Efflux_Transporters"/>
</dbReference>
<gene>
    <name evidence="8" type="ORF">DPPLL_08090</name>
</gene>
<evidence type="ECO:0000256" key="1">
    <source>
        <dbReference type="ARBA" id="ARBA00004651"/>
    </source>
</evidence>
<feature type="transmembrane region" description="Helical" evidence="6">
    <location>
        <begin position="132"/>
        <end position="151"/>
    </location>
</feature>
<feature type="transmembrane region" description="Helical" evidence="6">
    <location>
        <begin position="338"/>
        <end position="364"/>
    </location>
</feature>
<reference evidence="8 9" key="1">
    <citation type="submission" date="2022-01" db="EMBL/GenBank/DDBJ databases">
        <title>Desulfofustis limnae sp. nov., a novel mesophilic sulfate-reducing bacterium isolated from marsh soil.</title>
        <authorList>
            <person name="Watanabe M."/>
            <person name="Takahashi A."/>
            <person name="Kojima H."/>
            <person name="Fukui M."/>
        </authorList>
    </citation>
    <scope>NUCLEOTIDE SEQUENCE [LARGE SCALE GENOMIC DNA]</scope>
    <source>
        <strain evidence="8 9">PPLL</strain>
    </source>
</reference>
<feature type="transmembrane region" description="Helical" evidence="6">
    <location>
        <begin position="277"/>
        <end position="298"/>
    </location>
</feature>
<keyword evidence="9" id="KW-1185">Reference proteome</keyword>
<name>A0ABM7W699_9BACT</name>
<feature type="transmembrane region" description="Helical" evidence="6">
    <location>
        <begin position="76"/>
        <end position="92"/>
    </location>
</feature>
<dbReference type="PANTHER" id="PTHR43124">
    <property type="entry name" value="PURINE EFFLUX PUMP PBUE"/>
    <property type="match status" value="1"/>
</dbReference>
<feature type="transmembrane region" description="Helical" evidence="6">
    <location>
        <begin position="216"/>
        <end position="235"/>
    </location>
</feature>
<protein>
    <submittedName>
        <fullName evidence="8">Membrane protein</fullName>
    </submittedName>
</protein>
<feature type="transmembrane region" description="Helical" evidence="6">
    <location>
        <begin position="247"/>
        <end position="265"/>
    </location>
</feature>
<comment type="subcellular location">
    <subcellularLocation>
        <location evidence="1">Cell membrane</location>
        <topology evidence="1">Multi-pass membrane protein</topology>
    </subcellularLocation>
</comment>
<evidence type="ECO:0000313" key="9">
    <source>
        <dbReference type="Proteomes" id="UP000830055"/>
    </source>
</evidence>
<dbReference type="PROSITE" id="PS50850">
    <property type="entry name" value="MFS"/>
    <property type="match status" value="1"/>
</dbReference>
<keyword evidence="4 6" id="KW-1133">Transmembrane helix</keyword>
<feature type="domain" description="Major facilitator superfamily (MFS) profile" evidence="7">
    <location>
        <begin position="8"/>
        <end position="403"/>
    </location>
</feature>